<protein>
    <recommendedName>
        <fullName evidence="1">RES domain-containing protein</fullName>
    </recommendedName>
</protein>
<feature type="domain" description="RES" evidence="1">
    <location>
        <begin position="11"/>
        <end position="136"/>
    </location>
</feature>
<gene>
    <name evidence="2" type="ORF">ACM44_00490</name>
</gene>
<evidence type="ECO:0000259" key="1">
    <source>
        <dbReference type="SMART" id="SM00953"/>
    </source>
</evidence>
<dbReference type="Proteomes" id="UP000035900">
    <property type="component" value="Unassembled WGS sequence"/>
</dbReference>
<reference evidence="2 3" key="1">
    <citation type="journal article" date="2004" name="Int. J. Syst. Evol. Microbiol.">
        <title>Kaistella koreensis gen. nov., sp. nov., a novel member of the Chryseobacterium-Bergeyella-Riemerella branch.</title>
        <authorList>
            <person name="Kim M.K."/>
            <person name="Im W.T."/>
            <person name="Shin Y.K."/>
            <person name="Lim J.H."/>
            <person name="Kim S.H."/>
            <person name="Lee B.C."/>
            <person name="Park M.Y."/>
            <person name="Lee K.Y."/>
            <person name="Lee S.T."/>
        </authorList>
    </citation>
    <scope>NUCLEOTIDE SEQUENCE [LARGE SCALE GENOMIC DNA]</scope>
    <source>
        <strain evidence="2 3">CCUG 49689</strain>
    </source>
</reference>
<dbReference type="Pfam" id="PF08808">
    <property type="entry name" value="RES"/>
    <property type="match status" value="1"/>
</dbReference>
<evidence type="ECO:0000313" key="2">
    <source>
        <dbReference type="EMBL" id="KMQ72612.1"/>
    </source>
</evidence>
<dbReference type="RefSeq" id="WP_048498137.1">
    <property type="nucleotide sequence ID" value="NZ_LFNG01000001.1"/>
</dbReference>
<dbReference type="InterPro" id="IPR014914">
    <property type="entry name" value="RES_dom"/>
</dbReference>
<dbReference type="OrthoDB" id="9789501at2"/>
<dbReference type="PATRIC" id="fig|1304281.5.peg.105"/>
<dbReference type="STRING" id="1304281.ACM44_00490"/>
<accession>A0A0J7J319</accession>
<comment type="caution">
    <text evidence="2">The sequence shown here is derived from an EMBL/GenBank/DDBJ whole genome shotgun (WGS) entry which is preliminary data.</text>
</comment>
<name>A0A0J7J319_9FLAO</name>
<sequence length="156" mass="18342">MLVYRIAHKKYAQSLSVSGFEGRWNTFGKLVLYASENPACALLENMIYRVGNGFNDDYKTMVIYYPGENFEQVNVLDLPKNWRSEESYHHSQKLGDSWYDRHQSLCLRVPSSVLPDSQNVIFNTTHPEFNKVKLIDVLDFEPDERLERIIRKYKSK</sequence>
<dbReference type="AlphaFoldDB" id="A0A0J7J319"/>
<evidence type="ECO:0000313" key="3">
    <source>
        <dbReference type="Proteomes" id="UP000035900"/>
    </source>
</evidence>
<keyword evidence="3" id="KW-1185">Reference proteome</keyword>
<dbReference type="EMBL" id="LFNG01000001">
    <property type="protein sequence ID" value="KMQ72612.1"/>
    <property type="molecule type" value="Genomic_DNA"/>
</dbReference>
<dbReference type="SMART" id="SM00953">
    <property type="entry name" value="RES"/>
    <property type="match status" value="1"/>
</dbReference>
<proteinExistence type="predicted"/>
<organism evidence="2 3">
    <name type="scientific">Chryseobacterium koreense CCUG 49689</name>
    <dbReference type="NCBI Taxonomy" id="1304281"/>
    <lineage>
        <taxon>Bacteria</taxon>
        <taxon>Pseudomonadati</taxon>
        <taxon>Bacteroidota</taxon>
        <taxon>Flavobacteriia</taxon>
        <taxon>Flavobacteriales</taxon>
        <taxon>Weeksellaceae</taxon>
        <taxon>Chryseobacterium group</taxon>
        <taxon>Chryseobacterium</taxon>
    </lineage>
</organism>